<dbReference type="OMA" id="TTCTRNI"/>
<name>A0A1M2VUM0_TRAPU</name>
<reference evidence="2 3" key="1">
    <citation type="submission" date="2016-10" db="EMBL/GenBank/DDBJ databases">
        <title>Genome sequence of the basidiomycete white-rot fungus Trametes pubescens.</title>
        <authorList>
            <person name="Makela M.R."/>
            <person name="Granchi Z."/>
            <person name="Peng M."/>
            <person name="De Vries R.P."/>
            <person name="Grigoriev I."/>
            <person name="Riley R."/>
            <person name="Hilden K."/>
        </authorList>
    </citation>
    <scope>NUCLEOTIDE SEQUENCE [LARGE SCALE GENOMIC DNA]</scope>
    <source>
        <strain evidence="2 3">FBCC735</strain>
    </source>
</reference>
<proteinExistence type="predicted"/>
<feature type="chain" id="PRO_5012792857" evidence="1">
    <location>
        <begin position="17"/>
        <end position="308"/>
    </location>
</feature>
<dbReference type="EMBL" id="MNAD01000660">
    <property type="protein sequence ID" value="OJT11314.1"/>
    <property type="molecule type" value="Genomic_DNA"/>
</dbReference>
<evidence type="ECO:0000256" key="1">
    <source>
        <dbReference type="SAM" id="SignalP"/>
    </source>
</evidence>
<dbReference type="STRING" id="154538.A0A1M2VUM0"/>
<organism evidence="2 3">
    <name type="scientific">Trametes pubescens</name>
    <name type="common">White-rot fungus</name>
    <dbReference type="NCBI Taxonomy" id="154538"/>
    <lineage>
        <taxon>Eukaryota</taxon>
        <taxon>Fungi</taxon>
        <taxon>Dikarya</taxon>
        <taxon>Basidiomycota</taxon>
        <taxon>Agaricomycotina</taxon>
        <taxon>Agaricomycetes</taxon>
        <taxon>Polyporales</taxon>
        <taxon>Polyporaceae</taxon>
        <taxon>Trametes</taxon>
    </lineage>
</organism>
<keyword evidence="1" id="KW-0732">Signal</keyword>
<gene>
    <name evidence="2" type="ORF">TRAPUB_12189</name>
</gene>
<feature type="signal peptide" evidence="1">
    <location>
        <begin position="1"/>
        <end position="16"/>
    </location>
</feature>
<dbReference type="AlphaFoldDB" id="A0A1M2VUM0"/>
<evidence type="ECO:0000313" key="3">
    <source>
        <dbReference type="Proteomes" id="UP000184267"/>
    </source>
</evidence>
<sequence length="308" mass="30941">MKSIAAVTLFASVVLAQSSSLIPSGISTQCSTFLSTFDKDSSLSSCTTSLISATSSFAPSTNASAAFTTHSASSISAALNSVCSTASTCPDTTVRQSLADFYTACGPELTTSANKDVIKIYDVLYAITPFRQAVCSKADNGQYCATQIAANSTSASGVVSAISKFVSTNAVSLTRRATTQSVVAVSPNATTFANNNLLFLMLQPTTPQASLCTSCTRSVLTPYISFESSTPYAPGLNNSVLLSPQTALYAAVKSTCGDSFLNGAVAAAAGLSGGIVGQATDGASSLAAGTGVASAIVGAIALAFSAAF</sequence>
<protein>
    <submittedName>
        <fullName evidence="2">Uncharacterized protein</fullName>
    </submittedName>
</protein>
<keyword evidence="3" id="KW-1185">Reference proteome</keyword>
<accession>A0A1M2VUM0</accession>
<dbReference type="Proteomes" id="UP000184267">
    <property type="component" value="Unassembled WGS sequence"/>
</dbReference>
<comment type="caution">
    <text evidence="2">The sequence shown here is derived from an EMBL/GenBank/DDBJ whole genome shotgun (WGS) entry which is preliminary data.</text>
</comment>
<evidence type="ECO:0000313" key="2">
    <source>
        <dbReference type="EMBL" id="OJT11314.1"/>
    </source>
</evidence>
<dbReference type="OrthoDB" id="5588482at2759"/>